<protein>
    <submittedName>
        <fullName evidence="1">Uncharacterized protein</fullName>
    </submittedName>
</protein>
<reference evidence="1 2" key="1">
    <citation type="journal article" date="2020" name="Cell">
        <title>Large-Scale Comparative Analyses of Tick Genomes Elucidate Their Genetic Diversity and Vector Capacities.</title>
        <authorList>
            <consortium name="Tick Genome and Microbiome Consortium (TIGMIC)"/>
            <person name="Jia N."/>
            <person name="Wang J."/>
            <person name="Shi W."/>
            <person name="Du L."/>
            <person name="Sun Y."/>
            <person name="Zhan W."/>
            <person name="Jiang J.F."/>
            <person name="Wang Q."/>
            <person name="Zhang B."/>
            <person name="Ji P."/>
            <person name="Bell-Sakyi L."/>
            <person name="Cui X.M."/>
            <person name="Yuan T.T."/>
            <person name="Jiang B.G."/>
            <person name="Yang W.F."/>
            <person name="Lam T.T."/>
            <person name="Chang Q.C."/>
            <person name="Ding S.J."/>
            <person name="Wang X.J."/>
            <person name="Zhu J.G."/>
            <person name="Ruan X.D."/>
            <person name="Zhao L."/>
            <person name="Wei J.T."/>
            <person name="Ye R.Z."/>
            <person name="Que T.C."/>
            <person name="Du C.H."/>
            <person name="Zhou Y.H."/>
            <person name="Cheng J.X."/>
            <person name="Dai P.F."/>
            <person name="Guo W.B."/>
            <person name="Han X.H."/>
            <person name="Huang E.J."/>
            <person name="Li L.F."/>
            <person name="Wei W."/>
            <person name="Gao Y.C."/>
            <person name="Liu J.Z."/>
            <person name="Shao H.Z."/>
            <person name="Wang X."/>
            <person name="Wang C.C."/>
            <person name="Yang T.C."/>
            <person name="Huo Q.B."/>
            <person name="Li W."/>
            <person name="Chen H.Y."/>
            <person name="Chen S.E."/>
            <person name="Zhou L.G."/>
            <person name="Ni X.B."/>
            <person name="Tian J.H."/>
            <person name="Sheng Y."/>
            <person name="Liu T."/>
            <person name="Pan Y.S."/>
            <person name="Xia L.Y."/>
            <person name="Li J."/>
            <person name="Zhao F."/>
            <person name="Cao W.C."/>
        </authorList>
    </citation>
    <scope>NUCLEOTIDE SEQUENCE [LARGE SCALE GENOMIC DNA]</scope>
    <source>
        <strain evidence="1">Iper-2018</strain>
    </source>
</reference>
<keyword evidence="2" id="KW-1185">Reference proteome</keyword>
<gene>
    <name evidence="1" type="ORF">HPB47_016380</name>
</gene>
<sequence length="259" mass="29089">MSDTCSHCQSLFLEKNDGPVECSECACKYHFGKCVGVTKKSFSGKSEDSKATWRCPTCRATRSRASNSGEEQSEIDVRALLASINQRLARSPRAKRESGQHGTVRPVFVEIIDFEKTIKVHDTEIKELKRRVTDLEKKDELSRAANDQLQKEVNELEFRSRRLNLEVHGIPEVQGENLIETLGSFSRSFPHERFALQRIGDATAHARASRSGRREALLVRFSHSGRWSRHRNAASTVYDSGKKKMAVGSATAFADPAEH</sequence>
<accession>A0AC60QTG7</accession>
<organism evidence="1 2">
    <name type="scientific">Ixodes persulcatus</name>
    <name type="common">Taiga tick</name>
    <dbReference type="NCBI Taxonomy" id="34615"/>
    <lineage>
        <taxon>Eukaryota</taxon>
        <taxon>Metazoa</taxon>
        <taxon>Ecdysozoa</taxon>
        <taxon>Arthropoda</taxon>
        <taxon>Chelicerata</taxon>
        <taxon>Arachnida</taxon>
        <taxon>Acari</taxon>
        <taxon>Parasitiformes</taxon>
        <taxon>Ixodida</taxon>
        <taxon>Ixodoidea</taxon>
        <taxon>Ixodidae</taxon>
        <taxon>Ixodinae</taxon>
        <taxon>Ixodes</taxon>
    </lineage>
</organism>
<comment type="caution">
    <text evidence="1">The sequence shown here is derived from an EMBL/GenBank/DDBJ whole genome shotgun (WGS) entry which is preliminary data.</text>
</comment>
<proteinExistence type="predicted"/>
<dbReference type="EMBL" id="JABSTQ010005094">
    <property type="protein sequence ID" value="KAG0440182.1"/>
    <property type="molecule type" value="Genomic_DNA"/>
</dbReference>
<evidence type="ECO:0000313" key="2">
    <source>
        <dbReference type="Proteomes" id="UP000805193"/>
    </source>
</evidence>
<dbReference type="Proteomes" id="UP000805193">
    <property type="component" value="Unassembled WGS sequence"/>
</dbReference>
<evidence type="ECO:0000313" key="1">
    <source>
        <dbReference type="EMBL" id="KAG0440182.1"/>
    </source>
</evidence>
<name>A0AC60QTG7_IXOPE</name>